<dbReference type="PANTHER" id="PTHR42865:SF7">
    <property type="entry name" value="PROTON_GLUTAMATE-ASPARTATE SYMPORTER"/>
    <property type="match status" value="1"/>
</dbReference>
<feature type="transmembrane region" description="Helical" evidence="7">
    <location>
        <begin position="348"/>
        <end position="370"/>
    </location>
</feature>
<keyword evidence="10" id="KW-1185">Reference proteome</keyword>
<sequence length="414" mass="43765">MKAILQNYKSSILLVIALAIGGFIGLTFPSIAKEVKPIGEIFLNLLFMTIVPLVGVSVMSSIAKMTDLRKLGKILLLVIIISLLMPLVASLTMIGLHEIYNPAKGIVVTFEQSFQGNAGGMNFVEMVTASDFIGLLSKKNILALIIMSIIGGIAIGQAGESGQKISSLLDAANDVIMKLISIIMKLAPLGLGCYFADTMASQDPKLVITFGSVIAMFFVTSLVYFIFASTFYSWIAGGLPAIKSFWKCMMEPAATSLGTCSSLASLPVTIRAAKKMGLNDDILNVSLPLLANLNKGGVAMIATLKVLFIYQILGIPFDTQALLLTLMIAVISAIIVGGVPGGAFLGEIFIVTTLGLPLEAIPMLVILGAITDAPATMLNVVNDLNATQIIQRFCGNKKPAAEDTSPTNQLATDV</sequence>
<keyword evidence="5 7" id="KW-1133">Transmembrane helix</keyword>
<dbReference type="EMBL" id="MRWD01000058">
    <property type="protein sequence ID" value="ORJ19470.1"/>
    <property type="molecule type" value="Genomic_DNA"/>
</dbReference>
<feature type="transmembrane region" description="Helical" evidence="7">
    <location>
        <begin position="141"/>
        <end position="159"/>
    </location>
</feature>
<evidence type="ECO:0000256" key="4">
    <source>
        <dbReference type="ARBA" id="ARBA00022692"/>
    </source>
</evidence>
<evidence type="ECO:0000256" key="7">
    <source>
        <dbReference type="SAM" id="Phobius"/>
    </source>
</evidence>
<keyword evidence="4 7" id="KW-0812">Transmembrane</keyword>
<dbReference type="Proteomes" id="UP000705283">
    <property type="component" value="Unassembled WGS sequence"/>
</dbReference>
<keyword evidence="3" id="KW-1003">Cell membrane</keyword>
<organism evidence="8 11">
    <name type="scientific">Rouxiella silvae</name>
    <dbReference type="NCBI Taxonomy" id="1646373"/>
    <lineage>
        <taxon>Bacteria</taxon>
        <taxon>Pseudomonadati</taxon>
        <taxon>Pseudomonadota</taxon>
        <taxon>Gammaproteobacteria</taxon>
        <taxon>Enterobacterales</taxon>
        <taxon>Yersiniaceae</taxon>
        <taxon>Rouxiella</taxon>
    </lineage>
</organism>
<dbReference type="GO" id="GO:0005886">
    <property type="term" value="C:plasma membrane"/>
    <property type="evidence" value="ECO:0007669"/>
    <property type="project" value="UniProtKB-SubCell"/>
</dbReference>
<feature type="transmembrane region" description="Helical" evidence="7">
    <location>
        <begin position="74"/>
        <end position="94"/>
    </location>
</feature>
<keyword evidence="2" id="KW-0813">Transport</keyword>
<comment type="subcellular location">
    <subcellularLocation>
        <location evidence="1">Cell membrane</location>
        <topology evidence="1">Multi-pass membrane protein</topology>
    </subcellularLocation>
</comment>
<evidence type="ECO:0000256" key="6">
    <source>
        <dbReference type="ARBA" id="ARBA00023136"/>
    </source>
</evidence>
<evidence type="ECO:0000256" key="2">
    <source>
        <dbReference type="ARBA" id="ARBA00022448"/>
    </source>
</evidence>
<dbReference type="GO" id="GO:0006835">
    <property type="term" value="P:dicarboxylic acid transport"/>
    <property type="evidence" value="ECO:0007669"/>
    <property type="project" value="TreeGrafter"/>
</dbReference>
<reference evidence="9 10" key="2">
    <citation type="journal article" date="2017" name="Int. J. Syst. Evol. Microbiol.">
        <title>Rouxiella badensis sp. nov. and Rouxiella silvae sp. nov. isolated from peat bog soil in Germany and emendation of the genus description.</title>
        <authorList>
            <person name="Le Fleche-Mateos A."/>
            <person name="Kugler J.H."/>
            <person name="Hansen S.H."/>
            <person name="Syldatk C."/>
            <person name="Hausmann R."/>
            <person name="Lomprez F."/>
            <person name="Vandenbogaert M."/>
            <person name="Manuguerra J.C."/>
            <person name="Grimont P.A."/>
        </authorList>
    </citation>
    <scope>NUCLEOTIDE SEQUENCE [LARGE SCALE GENOMIC DNA]</scope>
    <source>
        <strain evidence="9 10">213</strain>
    </source>
</reference>
<dbReference type="PRINTS" id="PR00173">
    <property type="entry name" value="EDTRNSPORT"/>
</dbReference>
<feature type="transmembrane region" description="Helical" evidence="7">
    <location>
        <begin position="322"/>
        <end position="342"/>
    </location>
</feature>
<reference evidence="9" key="1">
    <citation type="submission" date="2016-12" db="EMBL/GenBank/DDBJ databases">
        <authorList>
            <person name="Le Fleche-Mateos A."/>
        </authorList>
    </citation>
    <scope>NUCLEOTIDE SEQUENCE</scope>
    <source>
        <strain evidence="9">213</strain>
    </source>
</reference>
<comment type="caution">
    <text evidence="8">The sequence shown here is derived from an EMBL/GenBank/DDBJ whole genome shotgun (WGS) entry which is preliminary data.</text>
</comment>
<dbReference type="InterPro" id="IPR036458">
    <property type="entry name" value="Na:dicarbo_symporter_sf"/>
</dbReference>
<dbReference type="PANTHER" id="PTHR42865">
    <property type="entry name" value="PROTON/GLUTAMATE-ASPARTATE SYMPORTER"/>
    <property type="match status" value="1"/>
</dbReference>
<dbReference type="SUPFAM" id="SSF118215">
    <property type="entry name" value="Proton glutamate symport protein"/>
    <property type="match status" value="1"/>
</dbReference>
<keyword evidence="6 7" id="KW-0472">Membrane</keyword>
<dbReference type="AlphaFoldDB" id="A0AA40X601"/>
<evidence type="ECO:0000256" key="5">
    <source>
        <dbReference type="ARBA" id="ARBA00022989"/>
    </source>
</evidence>
<feature type="transmembrane region" description="Helical" evidence="7">
    <location>
        <begin position="296"/>
        <end position="315"/>
    </location>
</feature>
<dbReference type="Pfam" id="PF00375">
    <property type="entry name" value="SDF"/>
    <property type="match status" value="1"/>
</dbReference>
<feature type="transmembrane region" description="Helical" evidence="7">
    <location>
        <begin position="208"/>
        <end position="235"/>
    </location>
</feature>
<feature type="transmembrane region" description="Helical" evidence="7">
    <location>
        <begin position="41"/>
        <end position="62"/>
    </location>
</feature>
<evidence type="ECO:0000256" key="1">
    <source>
        <dbReference type="ARBA" id="ARBA00004651"/>
    </source>
</evidence>
<dbReference type="Gene3D" id="1.10.3860.10">
    <property type="entry name" value="Sodium:dicarboxylate symporter"/>
    <property type="match status" value="1"/>
</dbReference>
<dbReference type="GO" id="GO:0015293">
    <property type="term" value="F:symporter activity"/>
    <property type="evidence" value="ECO:0007669"/>
    <property type="project" value="UniProtKB-KW"/>
</dbReference>
<reference evidence="8" key="4">
    <citation type="submission" date="2022-09" db="EMBL/GenBank/DDBJ databases">
        <title>Rouxiella aceris sp. nov., isolated from tree sap and emended description of the genus Rhouxiella.</title>
        <authorList>
            <person name="Kim I.S."/>
        </authorList>
    </citation>
    <scope>NUCLEOTIDE SEQUENCE</scope>
    <source>
        <strain evidence="8">SAP-2</strain>
    </source>
</reference>
<dbReference type="EMBL" id="JADMKS010000010">
    <property type="protein sequence ID" value="MBF6639305.1"/>
    <property type="molecule type" value="Genomic_DNA"/>
</dbReference>
<proteinExistence type="predicted"/>
<dbReference type="Proteomes" id="UP000192722">
    <property type="component" value="Unassembled WGS sequence"/>
</dbReference>
<dbReference type="InterPro" id="IPR001991">
    <property type="entry name" value="Na-dicarboxylate_symporter"/>
</dbReference>
<name>A0AA40X601_9GAMM</name>
<evidence type="ECO:0000313" key="10">
    <source>
        <dbReference type="Proteomes" id="UP000192722"/>
    </source>
</evidence>
<feature type="transmembrane region" description="Helical" evidence="7">
    <location>
        <begin position="12"/>
        <end position="29"/>
    </location>
</feature>
<gene>
    <name evidence="9" type="ORF">BS639_20045</name>
    <name evidence="8" type="ORF">ITX54_21825</name>
</gene>
<feature type="transmembrane region" description="Helical" evidence="7">
    <location>
        <begin position="179"/>
        <end position="196"/>
    </location>
</feature>
<protein>
    <submittedName>
        <fullName evidence="8">Dicarboxylate/amino acid:cation symporter</fullName>
    </submittedName>
</protein>
<evidence type="ECO:0000313" key="11">
    <source>
        <dbReference type="Proteomes" id="UP000705283"/>
    </source>
</evidence>
<evidence type="ECO:0000313" key="8">
    <source>
        <dbReference type="EMBL" id="MBF6639305.1"/>
    </source>
</evidence>
<evidence type="ECO:0000256" key="3">
    <source>
        <dbReference type="ARBA" id="ARBA00022475"/>
    </source>
</evidence>
<reference evidence="8" key="3">
    <citation type="submission" date="2020-11" db="EMBL/GenBank/DDBJ databases">
        <authorList>
            <person name="Lee S.D."/>
        </authorList>
    </citation>
    <scope>NUCLEOTIDE SEQUENCE</scope>
    <source>
        <strain evidence="8">SAP-2</strain>
    </source>
</reference>
<evidence type="ECO:0000313" key="9">
    <source>
        <dbReference type="EMBL" id="ORJ19470.1"/>
    </source>
</evidence>
<accession>A0AA40X601</accession>
<feature type="transmembrane region" description="Helical" evidence="7">
    <location>
        <begin position="114"/>
        <end position="134"/>
    </location>
</feature>